<reference evidence="2 3" key="2">
    <citation type="submission" date="2015-04" db="EMBL/GenBank/DDBJ databases">
        <title>Carnobacterium maltaromaticum LMA28 plasmids.</title>
        <authorList>
            <person name="Cailliez-Grimal C."/>
            <person name="Iskandar C."/>
        </authorList>
    </citation>
    <scope>NUCLEOTIDE SEQUENCE [LARGE SCALE GENOMIC DNA]</scope>
    <source>
        <strain evidence="2 3">LMA28</strain>
        <plasmid evidence="3">Chromosome</plasmid>
    </source>
</reference>
<organism evidence="2 3">
    <name type="scientific">Carnobacterium maltaromaticum</name>
    <name type="common">Carnobacterium piscicola</name>
    <dbReference type="NCBI Taxonomy" id="2751"/>
    <lineage>
        <taxon>Bacteria</taxon>
        <taxon>Bacillati</taxon>
        <taxon>Bacillota</taxon>
        <taxon>Bacilli</taxon>
        <taxon>Lactobacillales</taxon>
        <taxon>Carnobacteriaceae</taxon>
        <taxon>Carnobacterium</taxon>
    </lineage>
</organism>
<dbReference type="AlphaFoldDB" id="A0A1Z5AYZ5"/>
<feature type="transmembrane region" description="Helical" evidence="1">
    <location>
        <begin position="59"/>
        <end position="80"/>
    </location>
</feature>
<keyword evidence="1" id="KW-0472">Membrane</keyword>
<keyword evidence="1" id="KW-1133">Transmembrane helix</keyword>
<reference evidence="2 3" key="1">
    <citation type="submission" date="2015-04" db="EMBL/GenBank/DDBJ databases">
        <title>Carnobacterium maltaromaticum LMA28 complete chromosome sequence.</title>
        <authorList>
            <person name="Borges F."/>
            <person name="Cailliez-Grimal C."/>
        </authorList>
    </citation>
    <scope>NUCLEOTIDE SEQUENCE [LARGE SCALE GENOMIC DNA]</scope>
    <source>
        <strain evidence="2 3">LMA28</strain>
        <plasmid evidence="3">Chromosome</plasmid>
    </source>
</reference>
<accession>A0A1Z5AYZ5</accession>
<protein>
    <submittedName>
        <fullName evidence="2">Uncharacterized protein</fullName>
    </submittedName>
</protein>
<evidence type="ECO:0000313" key="2">
    <source>
        <dbReference type="EMBL" id="CRI06709.1"/>
    </source>
</evidence>
<evidence type="ECO:0000313" key="3">
    <source>
        <dbReference type="Proteomes" id="UP000464233"/>
    </source>
</evidence>
<name>A0A1Z5AYZ5_CARML</name>
<proteinExistence type="predicted"/>
<sequence>MIGIIVAISGLIGMMLLYKNVEIHPISKFGFTIYWTSFTISLFYGVVSSTDIMSIKWSTIIDLLLLVMSLIGIILVLLSYKPKGLTKLARYGYFLVILYLIGFSCIILFYG</sequence>
<dbReference type="EMBL" id="LN846932">
    <property type="protein sequence ID" value="CRI06709.1"/>
    <property type="molecule type" value="Genomic_DNA"/>
</dbReference>
<feature type="transmembrane region" description="Helical" evidence="1">
    <location>
        <begin position="29"/>
        <end position="47"/>
    </location>
</feature>
<evidence type="ECO:0000256" key="1">
    <source>
        <dbReference type="SAM" id="Phobius"/>
    </source>
</evidence>
<keyword evidence="2" id="KW-0614">Plasmid</keyword>
<feature type="transmembrane region" description="Helical" evidence="1">
    <location>
        <begin position="92"/>
        <end position="110"/>
    </location>
</feature>
<gene>
    <name evidence="2" type="ORF">BN424_pa0044</name>
</gene>
<geneLocation type="plasmid" evidence="2">
    <name>LMA_pa</name>
</geneLocation>
<dbReference type="Proteomes" id="UP000464233">
    <property type="component" value="Plasmid LMA_pa"/>
</dbReference>
<keyword evidence="1" id="KW-0812">Transmembrane</keyword>